<dbReference type="Proteomes" id="UP000605392">
    <property type="component" value="Unassembled WGS sequence"/>
</dbReference>
<name>A0ACB5PUE7_9BACT</name>
<sequence length="485" mass="54914">MKVPRPKIWVVAATVLLFLLVMGFENYLTTSRRTASSGFTSEGAKPLAVLANLIIPQKTIRMELPHHPLRSEADLDILLREIGDARVVLLGEASHGTAEYYTWRATITKRLIQEKGFDFIAVEGEWADSYRVNNFIKGSQQDNAAAVQLLRHYNRWPTWMWGNYEVADLVTWLNNYNQQPAGGQKAGFFGLDVYCLWEALEDIMPYLEGTNKEVLQAAQQAHRCFQPYTDDAQAYAMAVARASDNCRTETNRLWRHMQELTNNGVPQSEELFVAQQHALVALNGERYYRAMVSDNSDSWNIRDRHMAETLDRLLQLHGSGSKAIIWEHNTHVGDARYTDMAQRGEVNVGQLARKAYGEENVYIVGFGSYQGSVIAASRWGAPIKKMPVPAAQEGSWEQLLHADGGTDKLLFSKDIRDNKRLKRSIGHRAIGVVYNPSLERFGNYVPSIIPQRYDAFMFFDQTEALHPLDTPVKGNEPPDLYPFGT</sequence>
<evidence type="ECO:0000313" key="2">
    <source>
        <dbReference type="Proteomes" id="UP000605392"/>
    </source>
</evidence>
<protein>
    <submittedName>
        <fullName evidence="1">Uncharacterized protein</fullName>
    </submittedName>
</protein>
<dbReference type="EMBL" id="BMFN01000003">
    <property type="protein sequence ID" value="GGF73056.1"/>
    <property type="molecule type" value="Genomic_DNA"/>
</dbReference>
<proteinExistence type="predicted"/>
<comment type="caution">
    <text evidence="1">The sequence shown here is derived from an EMBL/GenBank/DDBJ whole genome shotgun (WGS) entry which is preliminary data.</text>
</comment>
<evidence type="ECO:0000313" key="1">
    <source>
        <dbReference type="EMBL" id="GGF73056.1"/>
    </source>
</evidence>
<gene>
    <name evidence="1" type="ORF">GCM10011375_30210</name>
</gene>
<accession>A0ACB5PUE7</accession>
<keyword evidence="2" id="KW-1185">Reference proteome</keyword>
<organism evidence="1 2">
    <name type="scientific">Hymenobacter qilianensis</name>
    <dbReference type="NCBI Taxonomy" id="1385715"/>
    <lineage>
        <taxon>Bacteria</taxon>
        <taxon>Pseudomonadati</taxon>
        <taxon>Bacteroidota</taxon>
        <taxon>Cytophagia</taxon>
        <taxon>Cytophagales</taxon>
        <taxon>Hymenobacteraceae</taxon>
        <taxon>Hymenobacter</taxon>
    </lineage>
</organism>
<reference evidence="1 2" key="1">
    <citation type="journal article" date="2019" name="Int. J. Syst. Evol. Microbiol.">
        <title>The Global Catalogue of Microorganisms (GCM) 10K type strain sequencing project: providing services to taxonomists for standard genome sequencing and annotation.</title>
        <authorList>
            <consortium name="The Broad Institute Genomics Platform"/>
            <consortium name="The Broad Institute Genome Sequencing Center for Infectious Disease"/>
            <person name="Wu L."/>
            <person name="Ma J."/>
        </authorList>
    </citation>
    <scope>NUCLEOTIDE SEQUENCE [LARGE SCALE GENOMIC DNA]</scope>
    <source>
        <strain evidence="1 2">CGMCC 1.12720</strain>
    </source>
</reference>